<dbReference type="RefSeq" id="WP_131553134.1">
    <property type="nucleotide sequence ID" value="NZ_SJSK01000002.1"/>
</dbReference>
<name>A0A4R0MZ37_9SPHI</name>
<gene>
    <name evidence="2" type="ORF">EZ428_10720</name>
</gene>
<sequence length="62" mass="7049">MNQDKKTTTASKKVPSYYTYCVTEGKRIGSYSGDKKVIDNRTNHHIADKGHEAETREQDDNS</sequence>
<keyword evidence="3" id="KW-1185">Reference proteome</keyword>
<reference evidence="2 3" key="1">
    <citation type="submission" date="2019-02" db="EMBL/GenBank/DDBJ databases">
        <title>Pedobacter sp. RP-1-13 sp. nov., isolated from Arctic soil.</title>
        <authorList>
            <person name="Dahal R.H."/>
        </authorList>
    </citation>
    <scope>NUCLEOTIDE SEQUENCE [LARGE SCALE GENOMIC DNA]</scope>
    <source>
        <strain evidence="2 3">RP-1-13</strain>
    </source>
</reference>
<dbReference type="Proteomes" id="UP000292884">
    <property type="component" value="Unassembled WGS sequence"/>
</dbReference>
<dbReference type="EMBL" id="SJSK01000002">
    <property type="protein sequence ID" value="TCC92193.1"/>
    <property type="molecule type" value="Genomic_DNA"/>
</dbReference>
<comment type="caution">
    <text evidence="2">The sequence shown here is derived from an EMBL/GenBank/DDBJ whole genome shotgun (WGS) entry which is preliminary data.</text>
</comment>
<proteinExistence type="predicted"/>
<evidence type="ECO:0000313" key="2">
    <source>
        <dbReference type="EMBL" id="TCC92193.1"/>
    </source>
</evidence>
<feature type="compositionally biased region" description="Basic and acidic residues" evidence="1">
    <location>
        <begin position="33"/>
        <end position="62"/>
    </location>
</feature>
<accession>A0A4R0MZ37</accession>
<feature type="region of interest" description="Disordered" evidence="1">
    <location>
        <begin position="32"/>
        <end position="62"/>
    </location>
</feature>
<dbReference type="AlphaFoldDB" id="A0A4R0MZ37"/>
<evidence type="ECO:0000256" key="1">
    <source>
        <dbReference type="SAM" id="MobiDB-lite"/>
    </source>
</evidence>
<evidence type="ECO:0000313" key="3">
    <source>
        <dbReference type="Proteomes" id="UP000292884"/>
    </source>
</evidence>
<protein>
    <submittedName>
        <fullName evidence="2">Uncharacterized protein</fullName>
    </submittedName>
</protein>
<organism evidence="2 3">
    <name type="scientific">Pedobacter frigiditerrae</name>
    <dbReference type="NCBI Taxonomy" id="2530452"/>
    <lineage>
        <taxon>Bacteria</taxon>
        <taxon>Pseudomonadati</taxon>
        <taxon>Bacteroidota</taxon>
        <taxon>Sphingobacteriia</taxon>
        <taxon>Sphingobacteriales</taxon>
        <taxon>Sphingobacteriaceae</taxon>
        <taxon>Pedobacter</taxon>
    </lineage>
</organism>